<accession>A0A5K3FL96</accession>
<name>A0A5K3FL96_MESCO</name>
<proteinExistence type="predicted"/>
<dbReference type="GO" id="GO:0006270">
    <property type="term" value="P:DNA replication initiation"/>
    <property type="evidence" value="ECO:0007669"/>
    <property type="project" value="TreeGrafter"/>
</dbReference>
<sequence>MKMATDPLFLKSRSLRHLLVASLCVVFKDILPTYKIRLPTEQELKQKVKKETKRLWRFEEILLKNFEKYVLLLQTILQGKLEFSLQPI</sequence>
<evidence type="ECO:0000259" key="1">
    <source>
        <dbReference type="Pfam" id="PF07540"/>
    </source>
</evidence>
<dbReference type="Pfam" id="PF07540">
    <property type="entry name" value="NOC3p"/>
    <property type="match status" value="1"/>
</dbReference>
<dbReference type="InterPro" id="IPR016903">
    <property type="entry name" value="Nucleolar_cplx-assoc_3"/>
</dbReference>
<feature type="domain" description="Nucleolar complex-associated protein 3 N-terminal" evidence="1">
    <location>
        <begin position="14"/>
        <end position="69"/>
    </location>
</feature>
<dbReference type="PANTHER" id="PTHR14428">
    <property type="entry name" value="NUCLEOLAR COMPLEX PROTEIN 3"/>
    <property type="match status" value="1"/>
</dbReference>
<dbReference type="GO" id="GO:0005730">
    <property type="term" value="C:nucleolus"/>
    <property type="evidence" value="ECO:0007669"/>
    <property type="project" value="TreeGrafter"/>
</dbReference>
<dbReference type="PANTHER" id="PTHR14428:SF5">
    <property type="entry name" value="NUCLEOLAR COMPLEX PROTEIN 3 HOMOLOG"/>
    <property type="match status" value="1"/>
</dbReference>
<evidence type="ECO:0000313" key="2">
    <source>
        <dbReference type="WBParaSite" id="MCU_008218-RC"/>
    </source>
</evidence>
<dbReference type="InterPro" id="IPR011501">
    <property type="entry name" value="Noc3_N"/>
</dbReference>
<dbReference type="GO" id="GO:0003682">
    <property type="term" value="F:chromatin binding"/>
    <property type="evidence" value="ECO:0007669"/>
    <property type="project" value="TreeGrafter"/>
</dbReference>
<protein>
    <submittedName>
        <fullName evidence="2">Nucleolar complex protein 3 homolog</fullName>
    </submittedName>
</protein>
<reference evidence="2" key="1">
    <citation type="submission" date="2019-11" db="UniProtKB">
        <authorList>
            <consortium name="WormBaseParasite"/>
        </authorList>
    </citation>
    <scope>IDENTIFICATION</scope>
</reference>
<dbReference type="AlphaFoldDB" id="A0A5K3FL96"/>
<dbReference type="WBParaSite" id="MCU_008218-RC">
    <property type="protein sequence ID" value="MCU_008218-RC"/>
    <property type="gene ID" value="MCU_008218"/>
</dbReference>
<organism evidence="2">
    <name type="scientific">Mesocestoides corti</name>
    <name type="common">Flatworm</name>
    <dbReference type="NCBI Taxonomy" id="53468"/>
    <lineage>
        <taxon>Eukaryota</taxon>
        <taxon>Metazoa</taxon>
        <taxon>Spiralia</taxon>
        <taxon>Lophotrochozoa</taxon>
        <taxon>Platyhelminthes</taxon>
        <taxon>Cestoda</taxon>
        <taxon>Eucestoda</taxon>
        <taxon>Cyclophyllidea</taxon>
        <taxon>Mesocestoididae</taxon>
        <taxon>Mesocestoides</taxon>
    </lineage>
</organism>